<dbReference type="Proteomes" id="UP001519363">
    <property type="component" value="Unassembled WGS sequence"/>
</dbReference>
<keyword evidence="2" id="KW-0378">Hydrolase</keyword>
<evidence type="ECO:0000313" key="3">
    <source>
        <dbReference type="Proteomes" id="UP001519363"/>
    </source>
</evidence>
<dbReference type="EMBL" id="JAGIOO010000001">
    <property type="protein sequence ID" value="MBP2475839.1"/>
    <property type="molecule type" value="Genomic_DNA"/>
</dbReference>
<proteinExistence type="predicted"/>
<protein>
    <submittedName>
        <fullName evidence="2">Uma2 family endonuclease</fullName>
    </submittedName>
</protein>
<dbReference type="InterPro" id="IPR008538">
    <property type="entry name" value="Uma2"/>
</dbReference>
<dbReference type="PANTHER" id="PTHR35400:SF3">
    <property type="entry name" value="SLL1072 PROTEIN"/>
    <property type="match status" value="1"/>
</dbReference>
<accession>A0ABS5AHY5</accession>
<dbReference type="InterPro" id="IPR012296">
    <property type="entry name" value="Nuclease_put_TT1808"/>
</dbReference>
<name>A0ABS5AHY5_9PSEU</name>
<keyword evidence="2" id="KW-0255">Endonuclease</keyword>
<keyword evidence="2" id="KW-0540">Nuclease</keyword>
<dbReference type="GO" id="GO:0004519">
    <property type="term" value="F:endonuclease activity"/>
    <property type="evidence" value="ECO:0007669"/>
    <property type="project" value="UniProtKB-KW"/>
</dbReference>
<comment type="caution">
    <text evidence="2">The sequence shown here is derived from an EMBL/GenBank/DDBJ whole genome shotgun (WGS) entry which is preliminary data.</text>
</comment>
<keyword evidence="3" id="KW-1185">Reference proteome</keyword>
<evidence type="ECO:0000259" key="1">
    <source>
        <dbReference type="Pfam" id="PF05685"/>
    </source>
</evidence>
<dbReference type="PANTHER" id="PTHR35400">
    <property type="entry name" value="SLR1083 PROTEIN"/>
    <property type="match status" value="1"/>
</dbReference>
<gene>
    <name evidence="2" type="ORF">JOF53_004711</name>
</gene>
<dbReference type="Pfam" id="PF05685">
    <property type="entry name" value="Uma2"/>
    <property type="match status" value="1"/>
</dbReference>
<dbReference type="CDD" id="cd06260">
    <property type="entry name" value="DUF820-like"/>
    <property type="match status" value="1"/>
</dbReference>
<sequence>MTAETSAVPSELDGLLTAADYRALPEFSDDRKRELQEGFLVMSPSPKARHAWAIRELLKLLDQQLPTGLTTLSDVDVDLELVGPDEPGTVRRPDVVVVPLEAYDAVEADDRLFRAAEVVLAIEVISPGSNRVDRVMKASEYADAGIGHYWVLDLGSRPGATRQLPVSLVVHHLAEEFGYVSDEVTGQFETTAPFPFTVDLSSLRR</sequence>
<dbReference type="Gene3D" id="3.90.1570.10">
    <property type="entry name" value="tt1808, chain A"/>
    <property type="match status" value="1"/>
</dbReference>
<dbReference type="SUPFAM" id="SSF52980">
    <property type="entry name" value="Restriction endonuclease-like"/>
    <property type="match status" value="1"/>
</dbReference>
<organism evidence="2 3">
    <name type="scientific">Crossiella equi</name>
    <dbReference type="NCBI Taxonomy" id="130796"/>
    <lineage>
        <taxon>Bacteria</taxon>
        <taxon>Bacillati</taxon>
        <taxon>Actinomycetota</taxon>
        <taxon>Actinomycetes</taxon>
        <taxon>Pseudonocardiales</taxon>
        <taxon>Pseudonocardiaceae</taxon>
        <taxon>Crossiella</taxon>
    </lineage>
</organism>
<dbReference type="RefSeq" id="WP_086785461.1">
    <property type="nucleotide sequence ID" value="NZ_JAGIOO010000001.1"/>
</dbReference>
<dbReference type="InterPro" id="IPR011335">
    <property type="entry name" value="Restrct_endonuc-II-like"/>
</dbReference>
<evidence type="ECO:0000313" key="2">
    <source>
        <dbReference type="EMBL" id="MBP2475839.1"/>
    </source>
</evidence>
<feature type="domain" description="Putative restriction endonuclease" evidence="1">
    <location>
        <begin position="19"/>
        <end position="156"/>
    </location>
</feature>
<reference evidence="2 3" key="1">
    <citation type="submission" date="2021-03" db="EMBL/GenBank/DDBJ databases">
        <title>Sequencing the genomes of 1000 actinobacteria strains.</title>
        <authorList>
            <person name="Klenk H.-P."/>
        </authorList>
    </citation>
    <scope>NUCLEOTIDE SEQUENCE [LARGE SCALE GENOMIC DNA]</scope>
    <source>
        <strain evidence="2 3">DSM 44580</strain>
    </source>
</reference>